<accession>A0AAD4XSI9</accession>
<dbReference type="Proteomes" id="UP001202328">
    <property type="component" value="Unassembled WGS sequence"/>
</dbReference>
<feature type="region of interest" description="Disordered" evidence="1">
    <location>
        <begin position="1"/>
        <end position="66"/>
    </location>
</feature>
<evidence type="ECO:0000313" key="2">
    <source>
        <dbReference type="EMBL" id="KAI3940448.1"/>
    </source>
</evidence>
<reference evidence="2" key="1">
    <citation type="submission" date="2022-04" db="EMBL/GenBank/DDBJ databases">
        <title>A functionally conserved STORR gene fusion in Papaver species that diverged 16.8 million years ago.</title>
        <authorList>
            <person name="Catania T."/>
        </authorList>
    </citation>
    <scope>NUCLEOTIDE SEQUENCE</scope>
    <source>
        <strain evidence="2">S-188037</strain>
    </source>
</reference>
<feature type="compositionally biased region" description="Basic residues" evidence="1">
    <location>
        <begin position="30"/>
        <end position="40"/>
    </location>
</feature>
<name>A0AAD4XSI9_9MAGN</name>
<organism evidence="2 3">
    <name type="scientific">Papaver atlanticum</name>
    <dbReference type="NCBI Taxonomy" id="357466"/>
    <lineage>
        <taxon>Eukaryota</taxon>
        <taxon>Viridiplantae</taxon>
        <taxon>Streptophyta</taxon>
        <taxon>Embryophyta</taxon>
        <taxon>Tracheophyta</taxon>
        <taxon>Spermatophyta</taxon>
        <taxon>Magnoliopsida</taxon>
        <taxon>Ranunculales</taxon>
        <taxon>Papaveraceae</taxon>
        <taxon>Papaveroideae</taxon>
        <taxon>Papaver</taxon>
    </lineage>
</organism>
<dbReference type="AlphaFoldDB" id="A0AAD4XSI9"/>
<proteinExistence type="predicted"/>
<feature type="compositionally biased region" description="Basic and acidic residues" evidence="1">
    <location>
        <begin position="41"/>
        <end position="53"/>
    </location>
</feature>
<evidence type="ECO:0000313" key="3">
    <source>
        <dbReference type="Proteomes" id="UP001202328"/>
    </source>
</evidence>
<sequence length="66" mass="7782">MGRDVKKPVRVMDIPNSSPVHILPSDPDRKHKKHTRRRYAIRWEKEMRHDSTIRAKGSRSTAQKAH</sequence>
<evidence type="ECO:0000256" key="1">
    <source>
        <dbReference type="SAM" id="MobiDB-lite"/>
    </source>
</evidence>
<gene>
    <name evidence="2" type="ORF">MKW98_024855</name>
</gene>
<comment type="caution">
    <text evidence="2">The sequence shown here is derived from an EMBL/GenBank/DDBJ whole genome shotgun (WGS) entry which is preliminary data.</text>
</comment>
<protein>
    <submittedName>
        <fullName evidence="2">Uncharacterized protein</fullName>
    </submittedName>
</protein>
<dbReference type="EMBL" id="JAJJMB010005149">
    <property type="protein sequence ID" value="KAI3940448.1"/>
    <property type="molecule type" value="Genomic_DNA"/>
</dbReference>
<keyword evidence="3" id="KW-1185">Reference proteome</keyword>